<dbReference type="OrthoDB" id="3064354at2759"/>
<accession>A0A9N8WDH8</accession>
<dbReference type="AlphaFoldDB" id="A0A9N8WDH8"/>
<keyword evidence="2" id="KW-1185">Reference proteome</keyword>
<evidence type="ECO:0000313" key="1">
    <source>
        <dbReference type="EMBL" id="CAG8485469.1"/>
    </source>
</evidence>
<dbReference type="Proteomes" id="UP000789759">
    <property type="component" value="Unassembled WGS sequence"/>
</dbReference>
<gene>
    <name evidence="1" type="ORF">CPELLU_LOCUS1723</name>
</gene>
<sequence>MHNHISITSTISAIGDYIPSLISTKAFVQFQSLFYALSSHIIYMLQSSELSFTKLKNEYSKDCNKLHNNKTITNTYRVTGI</sequence>
<name>A0A9N8WDH8_9GLOM</name>
<organism evidence="1 2">
    <name type="scientific">Cetraspora pellucida</name>
    <dbReference type="NCBI Taxonomy" id="1433469"/>
    <lineage>
        <taxon>Eukaryota</taxon>
        <taxon>Fungi</taxon>
        <taxon>Fungi incertae sedis</taxon>
        <taxon>Mucoromycota</taxon>
        <taxon>Glomeromycotina</taxon>
        <taxon>Glomeromycetes</taxon>
        <taxon>Diversisporales</taxon>
        <taxon>Gigasporaceae</taxon>
        <taxon>Cetraspora</taxon>
    </lineage>
</organism>
<dbReference type="EMBL" id="CAJVQA010000671">
    <property type="protein sequence ID" value="CAG8485469.1"/>
    <property type="molecule type" value="Genomic_DNA"/>
</dbReference>
<evidence type="ECO:0000313" key="2">
    <source>
        <dbReference type="Proteomes" id="UP000789759"/>
    </source>
</evidence>
<protein>
    <submittedName>
        <fullName evidence="1">8988_t:CDS:1</fullName>
    </submittedName>
</protein>
<reference evidence="1" key="1">
    <citation type="submission" date="2021-06" db="EMBL/GenBank/DDBJ databases">
        <authorList>
            <person name="Kallberg Y."/>
            <person name="Tangrot J."/>
            <person name="Rosling A."/>
        </authorList>
    </citation>
    <scope>NUCLEOTIDE SEQUENCE</scope>
    <source>
        <strain evidence="1">FL966</strain>
    </source>
</reference>
<proteinExistence type="predicted"/>
<comment type="caution">
    <text evidence="1">The sequence shown here is derived from an EMBL/GenBank/DDBJ whole genome shotgun (WGS) entry which is preliminary data.</text>
</comment>